<dbReference type="AlphaFoldDB" id="A0A803VZH3"/>
<evidence type="ECO:0000313" key="5">
    <source>
        <dbReference type="Ensembl" id="ENSFALP00000028129.1"/>
    </source>
</evidence>
<feature type="region of interest" description="Disordered" evidence="2">
    <location>
        <begin position="136"/>
        <end position="188"/>
    </location>
</feature>
<dbReference type="PANTHER" id="PTHR22106">
    <property type="entry name" value="COILED-COIL DOMAIN-CONTAINING PROTEIN 78"/>
    <property type="match status" value="1"/>
</dbReference>
<feature type="coiled-coil region" evidence="1">
    <location>
        <begin position="81"/>
        <end position="136"/>
    </location>
</feature>
<dbReference type="Ensembl" id="ENSFALT00000044017.1">
    <property type="protein sequence ID" value="ENSFALP00000028129.1"/>
    <property type="gene ID" value="ENSFALG00000004585.2"/>
</dbReference>
<reference evidence="5" key="3">
    <citation type="submission" date="2025-09" db="UniProtKB">
        <authorList>
            <consortium name="Ensembl"/>
        </authorList>
    </citation>
    <scope>IDENTIFICATION</scope>
</reference>
<accession>A0A803VZH3</accession>
<keyword evidence="6" id="KW-1185">Reference proteome</keyword>
<dbReference type="Pfam" id="PF14739">
    <property type="entry name" value="DUF4472"/>
    <property type="match status" value="1"/>
</dbReference>
<gene>
    <name evidence="5" type="primary">CCDC78</name>
</gene>
<proteinExistence type="predicted"/>
<dbReference type="GeneTree" id="ENSGT00390000013678"/>
<evidence type="ECO:0000256" key="2">
    <source>
        <dbReference type="SAM" id="MobiDB-lite"/>
    </source>
</evidence>
<evidence type="ECO:0000256" key="3">
    <source>
        <dbReference type="SAM" id="SignalP"/>
    </source>
</evidence>
<evidence type="ECO:0000259" key="4">
    <source>
        <dbReference type="Pfam" id="PF14739"/>
    </source>
</evidence>
<sequence length="380" mass="41677">MQLCSSSHTHLYLAWRLLLALPGAEFPPSTPDPKQLPGNLPLLLLLACAMSNPAASPEQMQALESRVQELELGSARVTGERDSLRERLRALESSRQQLAEEFIILKSNYLALGRELEQEVMRNEELTQELLSLAKESIPPPGPAHQSSPELGTGRAAARPRSARRGKQPEDAAASGQEQQELEGSLLGNQDHIKVELEKLKKSHDEQQQKLEERVLALGQELQEAKGAVGAGRRRLVEQSAVLLTSQGQLQEVEAENSRLQLRLKELNEEYRSRLAQYTRDVAVGAPSPGGATEHGMSSAGRDHRDPGSGSWPCTDTPAIPPCDPWSSPASGLCPFPGEPGQCQHPLEKEPFQPDPPLARLQLFPQVSPYWHPPFVGCCQ</sequence>
<feature type="region of interest" description="Disordered" evidence="2">
    <location>
        <begin position="284"/>
        <end position="358"/>
    </location>
</feature>
<feature type="coiled-coil region" evidence="1">
    <location>
        <begin position="190"/>
        <end position="281"/>
    </location>
</feature>
<organism evidence="5 6">
    <name type="scientific">Ficedula albicollis</name>
    <name type="common">Collared flycatcher</name>
    <name type="synonym">Muscicapa albicollis</name>
    <dbReference type="NCBI Taxonomy" id="59894"/>
    <lineage>
        <taxon>Eukaryota</taxon>
        <taxon>Metazoa</taxon>
        <taxon>Chordata</taxon>
        <taxon>Craniata</taxon>
        <taxon>Vertebrata</taxon>
        <taxon>Euteleostomi</taxon>
        <taxon>Archelosauria</taxon>
        <taxon>Archosauria</taxon>
        <taxon>Dinosauria</taxon>
        <taxon>Saurischia</taxon>
        <taxon>Theropoda</taxon>
        <taxon>Coelurosauria</taxon>
        <taxon>Aves</taxon>
        <taxon>Neognathae</taxon>
        <taxon>Neoaves</taxon>
        <taxon>Telluraves</taxon>
        <taxon>Australaves</taxon>
        <taxon>Passeriformes</taxon>
        <taxon>Muscicapidae</taxon>
        <taxon>Ficedula</taxon>
    </lineage>
</organism>
<reference evidence="5" key="2">
    <citation type="submission" date="2025-08" db="UniProtKB">
        <authorList>
            <consortium name="Ensembl"/>
        </authorList>
    </citation>
    <scope>IDENTIFICATION</scope>
</reference>
<dbReference type="GO" id="GO:0005737">
    <property type="term" value="C:cytoplasm"/>
    <property type="evidence" value="ECO:0007669"/>
    <property type="project" value="TreeGrafter"/>
</dbReference>
<feature type="signal peptide" evidence="3">
    <location>
        <begin position="1"/>
        <end position="31"/>
    </location>
</feature>
<reference evidence="5 6" key="1">
    <citation type="journal article" date="2012" name="Nature">
        <title>The genomic landscape of species divergence in Ficedula flycatchers.</title>
        <authorList>
            <person name="Ellegren H."/>
            <person name="Smeds L."/>
            <person name="Burri R."/>
            <person name="Olason P.I."/>
            <person name="Backstrom N."/>
            <person name="Kawakami T."/>
            <person name="Kunstner A."/>
            <person name="Makinen H."/>
            <person name="Nadachowska-Brzyska K."/>
            <person name="Qvarnstrom A."/>
            <person name="Uebbing S."/>
            <person name="Wolf J.B."/>
        </authorList>
    </citation>
    <scope>NUCLEOTIDE SEQUENCE [LARGE SCALE GENOMIC DNA]</scope>
</reference>
<dbReference type="PANTHER" id="PTHR22106:SF5">
    <property type="entry name" value="COILED-COIL DOMAIN-CONTAINING PROTEIN 78"/>
    <property type="match status" value="1"/>
</dbReference>
<dbReference type="InterPro" id="IPR039873">
    <property type="entry name" value="CCDC78"/>
</dbReference>
<feature type="chain" id="PRO_5032877727" evidence="3">
    <location>
        <begin position="32"/>
        <end position="380"/>
    </location>
</feature>
<feature type="domain" description="DUF4472" evidence="4">
    <location>
        <begin position="59"/>
        <end position="130"/>
    </location>
</feature>
<keyword evidence="3" id="KW-0732">Signal</keyword>
<keyword evidence="1" id="KW-0175">Coiled coil</keyword>
<evidence type="ECO:0000313" key="6">
    <source>
        <dbReference type="Proteomes" id="UP000016665"/>
    </source>
</evidence>
<protein>
    <submittedName>
        <fullName evidence="5">Coiled-coil domain containing 78</fullName>
    </submittedName>
</protein>
<dbReference type="Proteomes" id="UP000016665">
    <property type="component" value="Chromosome 14"/>
</dbReference>
<evidence type="ECO:0000256" key="1">
    <source>
        <dbReference type="SAM" id="Coils"/>
    </source>
</evidence>
<dbReference type="InterPro" id="IPR029329">
    <property type="entry name" value="DUF4472"/>
</dbReference>
<name>A0A803VZH3_FICAL</name>